<evidence type="ECO:0000256" key="1">
    <source>
        <dbReference type="ARBA" id="ARBA00023015"/>
    </source>
</evidence>
<accession>A0ABQ7W8E2</accession>
<keyword evidence="5" id="KW-1185">Reference proteome</keyword>
<evidence type="ECO:0000256" key="3">
    <source>
        <dbReference type="ARBA" id="ARBA00023242"/>
    </source>
</evidence>
<dbReference type="InterPro" id="IPR044636">
    <property type="entry name" value="RADIALIS-like"/>
</dbReference>
<name>A0ABQ7W8E2_SOLTU</name>
<dbReference type="PANTHER" id="PTHR43952">
    <property type="entry name" value="MYB FAMILY TRANSCRIPTION FACTOR-RELATED"/>
    <property type="match status" value="1"/>
</dbReference>
<dbReference type="Gene3D" id="1.10.10.60">
    <property type="entry name" value="Homeodomain-like"/>
    <property type="match status" value="1"/>
</dbReference>
<keyword evidence="1" id="KW-0805">Transcription regulation</keyword>
<proteinExistence type="predicted"/>
<dbReference type="EMBL" id="JAIVGD010000003">
    <property type="protein sequence ID" value="KAH0776324.1"/>
    <property type="molecule type" value="Genomic_DNA"/>
</dbReference>
<evidence type="ECO:0000313" key="4">
    <source>
        <dbReference type="EMBL" id="KAH0776324.1"/>
    </source>
</evidence>
<evidence type="ECO:0000256" key="2">
    <source>
        <dbReference type="ARBA" id="ARBA00023163"/>
    </source>
</evidence>
<dbReference type="PANTHER" id="PTHR43952:SF91">
    <property type="entry name" value="MYB-LIKE DOMAIN-CONTAINING PROTEIN"/>
    <property type="match status" value="1"/>
</dbReference>
<gene>
    <name evidence="4" type="ORF">KY290_007735</name>
</gene>
<dbReference type="Proteomes" id="UP000826656">
    <property type="component" value="Unassembled WGS sequence"/>
</dbReference>
<reference evidence="4 5" key="1">
    <citation type="journal article" date="2021" name="bioRxiv">
        <title>Chromosome-scale and haplotype-resolved genome assembly of a tetraploid potato cultivar.</title>
        <authorList>
            <person name="Sun H."/>
            <person name="Jiao W.-B."/>
            <person name="Krause K."/>
            <person name="Campoy J.A."/>
            <person name="Goel M."/>
            <person name="Folz-Donahue K."/>
            <person name="Kukat C."/>
            <person name="Huettel B."/>
            <person name="Schneeberger K."/>
        </authorList>
    </citation>
    <scope>NUCLEOTIDE SEQUENCE [LARGE SCALE GENOMIC DNA]</scope>
    <source>
        <strain evidence="4">SolTubOtavaFocal</strain>
        <tissue evidence="4">Leaves</tissue>
    </source>
</reference>
<organism evidence="4 5">
    <name type="scientific">Solanum tuberosum</name>
    <name type="common">Potato</name>
    <dbReference type="NCBI Taxonomy" id="4113"/>
    <lineage>
        <taxon>Eukaryota</taxon>
        <taxon>Viridiplantae</taxon>
        <taxon>Streptophyta</taxon>
        <taxon>Embryophyta</taxon>
        <taxon>Tracheophyta</taxon>
        <taxon>Spermatophyta</taxon>
        <taxon>Magnoliopsida</taxon>
        <taxon>eudicotyledons</taxon>
        <taxon>Gunneridae</taxon>
        <taxon>Pentapetalae</taxon>
        <taxon>asterids</taxon>
        <taxon>lamiids</taxon>
        <taxon>Solanales</taxon>
        <taxon>Solanaceae</taxon>
        <taxon>Solanoideae</taxon>
        <taxon>Solaneae</taxon>
        <taxon>Solanum</taxon>
    </lineage>
</organism>
<keyword evidence="2" id="KW-0804">Transcription</keyword>
<keyword evidence="3" id="KW-0539">Nucleus</keyword>
<protein>
    <submittedName>
        <fullName evidence="4">Uncharacterized protein</fullName>
    </submittedName>
</protein>
<evidence type="ECO:0000313" key="5">
    <source>
        <dbReference type="Proteomes" id="UP000826656"/>
    </source>
</evidence>
<sequence length="78" mass="8854">MEKTLPGKSANDIKDHYNILVEDINAIESGNIPLPNYPEMQNQNSKAYVEWQEGASWTVQEHMSVSSTTLEDDINKMN</sequence>
<comment type="caution">
    <text evidence="4">The sequence shown here is derived from an EMBL/GenBank/DDBJ whole genome shotgun (WGS) entry which is preliminary data.</text>
</comment>